<comment type="similarity">
    <text evidence="2">Belongs to the archaeal/bacterial/fungal opsin family.</text>
</comment>
<keyword evidence="3" id="KW-0600">Photoreceptor protein</keyword>
<dbReference type="PANTHER" id="PTHR28286">
    <property type="match status" value="1"/>
</dbReference>
<dbReference type="GO" id="GO:0007602">
    <property type="term" value="P:phototransduction"/>
    <property type="evidence" value="ECO:0007669"/>
    <property type="project" value="UniProtKB-KW"/>
</dbReference>
<evidence type="ECO:0000256" key="7">
    <source>
        <dbReference type="ARBA" id="ARBA00022989"/>
    </source>
</evidence>
<keyword evidence="7 12" id="KW-1133">Transmembrane helix</keyword>
<dbReference type="GO" id="GO:0009881">
    <property type="term" value="F:photoreceptor activity"/>
    <property type="evidence" value="ECO:0007669"/>
    <property type="project" value="UniProtKB-KW"/>
</dbReference>
<keyword evidence="4" id="KW-0716">Sensory transduction</keyword>
<feature type="transmembrane region" description="Helical" evidence="12">
    <location>
        <begin position="147"/>
        <end position="164"/>
    </location>
</feature>
<dbReference type="PRINTS" id="PR00251">
    <property type="entry name" value="BACTRLOPSIN"/>
</dbReference>
<keyword evidence="8" id="KW-0157">Chromophore</keyword>
<keyword evidence="6" id="KW-0681">Retinal protein</keyword>
<reference evidence="14" key="1">
    <citation type="submission" date="2014-11" db="EMBL/GenBank/DDBJ databases">
        <authorList>
            <person name="Otto D Thomas"/>
            <person name="Naeem Raeece"/>
        </authorList>
    </citation>
    <scope>NUCLEOTIDE SEQUENCE</scope>
</reference>
<feature type="transmembrane region" description="Helical" evidence="12">
    <location>
        <begin position="212"/>
        <end position="232"/>
    </location>
</feature>
<dbReference type="GO" id="GO:0005886">
    <property type="term" value="C:plasma membrane"/>
    <property type="evidence" value="ECO:0007669"/>
    <property type="project" value="TreeGrafter"/>
</dbReference>
<name>A0A0G4F2T0_9ALVE</name>
<accession>A0A0G4F2T0</accession>
<evidence type="ECO:0000256" key="6">
    <source>
        <dbReference type="ARBA" id="ARBA00022925"/>
    </source>
</evidence>
<evidence type="ECO:0000256" key="2">
    <source>
        <dbReference type="ARBA" id="ARBA00008130"/>
    </source>
</evidence>
<dbReference type="SUPFAM" id="SSF81321">
    <property type="entry name" value="Family A G protein-coupled receptor-like"/>
    <property type="match status" value="1"/>
</dbReference>
<dbReference type="InterPro" id="IPR001425">
    <property type="entry name" value="Arc/bac/fun_rhodopsins"/>
</dbReference>
<dbReference type="PANTHER" id="PTHR28286:SF2">
    <property type="entry name" value="BACTERIORHODOPSIN _OPSIN, NOPA (EUROFUNG)"/>
    <property type="match status" value="1"/>
</dbReference>
<dbReference type="VEuPathDB" id="CryptoDB:Cvel_14881"/>
<evidence type="ECO:0000256" key="4">
    <source>
        <dbReference type="ARBA" id="ARBA00022606"/>
    </source>
</evidence>
<evidence type="ECO:0000256" key="9">
    <source>
        <dbReference type="ARBA" id="ARBA00023136"/>
    </source>
</evidence>
<dbReference type="SMART" id="SM01021">
    <property type="entry name" value="Bac_rhodopsin"/>
    <property type="match status" value="1"/>
</dbReference>
<evidence type="ECO:0000256" key="11">
    <source>
        <dbReference type="SAM" id="MobiDB-lite"/>
    </source>
</evidence>
<dbReference type="Gene3D" id="1.20.1070.10">
    <property type="entry name" value="Rhodopsin 7-helix transmembrane proteins"/>
    <property type="match status" value="1"/>
</dbReference>
<sequence>MVPYMMPRFALLLAGLSFLVSCAEGTRDYLAECIADGNIEEMSETTFYIRIAQASLFVAVGLFYWTRFPDPNYKDEHLTVFSMCTSLNGYIMLFSGCHNLIMLSQVDDVIFEDCTRNDIGRFVQFAITCPLLSWQVSLLARSKKQRQVELVLCTFLMLVLGLWANSIPEFRYRMMAFGLGASFFVLLVVNLDWAVRETSENHDNLFKGNSNLRYIAVCVVITWVAFPITWIIGPMGARAIPPQAEVIVLSTMDLISKLAFSGYVYYVRSKWTSTLQQEQKRIAACIDKGEAPPEELQPEIITGQRRMSTTPVKRALRDGQHDPSPPSFDLKGVDSAPQAQQNSDDVDALVDKKGGKENTEPQELHEAQFEEDVDKAIDAEINDNPADHLLEIEAPMRPEDLTSERGFFQPPPPTVQAAPLGASKILN</sequence>
<feature type="transmembrane region" description="Helical" evidence="12">
    <location>
        <begin position="47"/>
        <end position="66"/>
    </location>
</feature>
<dbReference type="Pfam" id="PF01036">
    <property type="entry name" value="Bac_rhodopsin"/>
    <property type="match status" value="1"/>
</dbReference>
<keyword evidence="5 12" id="KW-0812">Transmembrane</keyword>
<feature type="region of interest" description="Disordered" evidence="11">
    <location>
        <begin position="302"/>
        <end position="346"/>
    </location>
</feature>
<evidence type="ECO:0000256" key="1">
    <source>
        <dbReference type="ARBA" id="ARBA00004141"/>
    </source>
</evidence>
<evidence type="ECO:0000256" key="12">
    <source>
        <dbReference type="SAM" id="Phobius"/>
    </source>
</evidence>
<evidence type="ECO:0000256" key="3">
    <source>
        <dbReference type="ARBA" id="ARBA00022543"/>
    </source>
</evidence>
<feature type="transmembrane region" description="Helical" evidence="12">
    <location>
        <begin position="170"/>
        <end position="191"/>
    </location>
</feature>
<evidence type="ECO:0008006" key="15">
    <source>
        <dbReference type="Google" id="ProtNLM"/>
    </source>
</evidence>
<dbReference type="AlphaFoldDB" id="A0A0G4F2T0"/>
<dbReference type="EMBL" id="CDMZ01000084">
    <property type="protein sequence ID" value="CEM06301.1"/>
    <property type="molecule type" value="Genomic_DNA"/>
</dbReference>
<keyword evidence="9 12" id="KW-0472">Membrane</keyword>
<evidence type="ECO:0000256" key="10">
    <source>
        <dbReference type="ARBA" id="ARBA00023170"/>
    </source>
</evidence>
<evidence type="ECO:0000256" key="8">
    <source>
        <dbReference type="ARBA" id="ARBA00022991"/>
    </source>
</evidence>
<feature type="signal peptide" evidence="13">
    <location>
        <begin position="1"/>
        <end position="25"/>
    </location>
</feature>
<protein>
    <recommendedName>
        <fullName evidence="15">Intimal thickness related receptor IRP domain-containing protein</fullName>
    </recommendedName>
</protein>
<feature type="region of interest" description="Disordered" evidence="11">
    <location>
        <begin position="402"/>
        <end position="427"/>
    </location>
</feature>
<keyword evidence="13" id="KW-0732">Signal</keyword>
<proteinExistence type="inferred from homology"/>
<feature type="transmembrane region" description="Helical" evidence="12">
    <location>
        <begin position="78"/>
        <end position="102"/>
    </location>
</feature>
<feature type="chain" id="PRO_5005188002" description="Intimal thickness related receptor IRP domain-containing protein" evidence="13">
    <location>
        <begin position="26"/>
        <end position="427"/>
    </location>
</feature>
<evidence type="ECO:0000256" key="5">
    <source>
        <dbReference type="ARBA" id="ARBA00022692"/>
    </source>
</evidence>
<comment type="subcellular location">
    <subcellularLocation>
        <location evidence="1">Membrane</location>
        <topology evidence="1">Multi-pass membrane protein</topology>
    </subcellularLocation>
</comment>
<organism evidence="14">
    <name type="scientific">Chromera velia CCMP2878</name>
    <dbReference type="NCBI Taxonomy" id="1169474"/>
    <lineage>
        <taxon>Eukaryota</taxon>
        <taxon>Sar</taxon>
        <taxon>Alveolata</taxon>
        <taxon>Colpodellida</taxon>
        <taxon>Chromeraceae</taxon>
        <taxon>Chromera</taxon>
    </lineage>
</organism>
<evidence type="ECO:0000313" key="14">
    <source>
        <dbReference type="EMBL" id="CEM06301.1"/>
    </source>
</evidence>
<evidence type="ECO:0000256" key="13">
    <source>
        <dbReference type="SAM" id="SignalP"/>
    </source>
</evidence>
<gene>
    <name evidence="14" type="ORF">Cvel_14881</name>
</gene>
<dbReference type="PhylomeDB" id="A0A0G4F2T0"/>
<keyword evidence="10" id="KW-0675">Receptor</keyword>